<reference evidence="1 2" key="1">
    <citation type="submission" date="2006-02" db="EMBL/GenBank/DDBJ databases">
        <authorList>
            <person name="Murray A."/>
            <person name="Staley J."/>
            <person name="Ferriera S."/>
            <person name="Johnson J."/>
            <person name="Kravitz S."/>
            <person name="Halpern A."/>
            <person name="Remington K."/>
            <person name="Beeson K."/>
            <person name="Tran B."/>
            <person name="Rogers Y.-H."/>
            <person name="Friedman R."/>
            <person name="Venter J.C."/>
        </authorList>
    </citation>
    <scope>NUCLEOTIDE SEQUENCE [LARGE SCALE GENOMIC DNA]</scope>
    <source>
        <strain evidence="1 2">23-P</strain>
    </source>
</reference>
<comment type="caution">
    <text evidence="1">The sequence shown here is derived from an EMBL/GenBank/DDBJ whole genome shotgun (WGS) entry which is preliminary data.</text>
</comment>
<keyword evidence="2" id="KW-1185">Reference proteome</keyword>
<accession>A4BYT3</accession>
<dbReference type="AlphaFoldDB" id="A4BYT3"/>
<dbReference type="HOGENOM" id="CLU_3294055_0_0_10"/>
<evidence type="ECO:0000313" key="1">
    <source>
        <dbReference type="EMBL" id="EAR12326.1"/>
    </source>
</evidence>
<organism evidence="1 2">
    <name type="scientific">Polaribacter irgensii 23-P</name>
    <dbReference type="NCBI Taxonomy" id="313594"/>
    <lineage>
        <taxon>Bacteria</taxon>
        <taxon>Pseudomonadati</taxon>
        <taxon>Bacteroidota</taxon>
        <taxon>Flavobacteriia</taxon>
        <taxon>Flavobacteriales</taxon>
        <taxon>Flavobacteriaceae</taxon>
    </lineage>
</organism>
<proteinExistence type="predicted"/>
<protein>
    <submittedName>
        <fullName evidence="1">Uncharacterized protein</fullName>
    </submittedName>
</protein>
<evidence type="ECO:0000313" key="2">
    <source>
        <dbReference type="Proteomes" id="UP000003053"/>
    </source>
</evidence>
<dbReference type="EMBL" id="AAOG01000002">
    <property type="protein sequence ID" value="EAR12326.1"/>
    <property type="molecule type" value="Genomic_DNA"/>
</dbReference>
<dbReference type="Proteomes" id="UP000003053">
    <property type="component" value="Unassembled WGS sequence"/>
</dbReference>
<dbReference type="STRING" id="313594.PI23P_06870"/>
<name>A4BYT3_9FLAO</name>
<sequence length="40" mass="4690">MRLLSGTVFLFLVVIPIFFENARDKKVKKKPSNHIADWMV</sequence>
<gene>
    <name evidence="1" type="ORF">PI23P_06870</name>
</gene>